<evidence type="ECO:0000256" key="1">
    <source>
        <dbReference type="SAM" id="MobiDB-lite"/>
    </source>
</evidence>
<organism evidence="2 3">
    <name type="scientific">Rhynchophorus ferrugineus</name>
    <name type="common">Red palm weevil</name>
    <name type="synonym">Curculio ferrugineus</name>
    <dbReference type="NCBI Taxonomy" id="354439"/>
    <lineage>
        <taxon>Eukaryota</taxon>
        <taxon>Metazoa</taxon>
        <taxon>Ecdysozoa</taxon>
        <taxon>Arthropoda</taxon>
        <taxon>Hexapoda</taxon>
        <taxon>Insecta</taxon>
        <taxon>Pterygota</taxon>
        <taxon>Neoptera</taxon>
        <taxon>Endopterygota</taxon>
        <taxon>Coleoptera</taxon>
        <taxon>Polyphaga</taxon>
        <taxon>Cucujiformia</taxon>
        <taxon>Curculionidae</taxon>
        <taxon>Dryophthorinae</taxon>
        <taxon>Rhynchophorus</taxon>
    </lineage>
</organism>
<feature type="region of interest" description="Disordered" evidence="1">
    <location>
        <begin position="68"/>
        <end position="97"/>
    </location>
</feature>
<proteinExistence type="predicted"/>
<dbReference type="Proteomes" id="UP000625711">
    <property type="component" value="Unassembled WGS sequence"/>
</dbReference>
<sequence>MAKPMNGRRIDSYVIPFLHKSNFPNFGNQSIFDSDGHRIDGGAPLVCPFHQINVKSYTVCPAKSCITKSSPRQTGGVTVPRARTNKDANPDSGETIY</sequence>
<name>A0A834IL52_RHYFE</name>
<reference evidence="2" key="1">
    <citation type="submission" date="2020-08" db="EMBL/GenBank/DDBJ databases">
        <title>Genome sequencing and assembly of the red palm weevil Rhynchophorus ferrugineus.</title>
        <authorList>
            <person name="Dias G.B."/>
            <person name="Bergman C.M."/>
            <person name="Manee M."/>
        </authorList>
    </citation>
    <scope>NUCLEOTIDE SEQUENCE</scope>
    <source>
        <strain evidence="2">AA-2017</strain>
        <tissue evidence="2">Whole larva</tissue>
    </source>
</reference>
<dbReference type="AlphaFoldDB" id="A0A834IL52"/>
<evidence type="ECO:0000313" key="2">
    <source>
        <dbReference type="EMBL" id="KAF7282845.1"/>
    </source>
</evidence>
<comment type="caution">
    <text evidence="2">The sequence shown here is derived from an EMBL/GenBank/DDBJ whole genome shotgun (WGS) entry which is preliminary data.</text>
</comment>
<protein>
    <submittedName>
        <fullName evidence="2">Uncharacterized protein</fullName>
    </submittedName>
</protein>
<dbReference type="EMBL" id="JAACXV010000156">
    <property type="protein sequence ID" value="KAF7282845.1"/>
    <property type="molecule type" value="Genomic_DNA"/>
</dbReference>
<keyword evidence="3" id="KW-1185">Reference proteome</keyword>
<accession>A0A834IL52</accession>
<gene>
    <name evidence="2" type="ORF">GWI33_001981</name>
</gene>
<evidence type="ECO:0000313" key="3">
    <source>
        <dbReference type="Proteomes" id="UP000625711"/>
    </source>
</evidence>